<dbReference type="EMBL" id="SKBN01000022">
    <property type="protein sequence ID" value="TGJ86821.1"/>
    <property type="molecule type" value="Genomic_DNA"/>
</dbReference>
<dbReference type="InterPro" id="IPR042432">
    <property type="entry name" value="Coa1_fungi"/>
</dbReference>
<dbReference type="Pfam" id="PF08695">
    <property type="entry name" value="Coa1"/>
    <property type="match status" value="1"/>
</dbReference>
<gene>
    <name evidence="2" type="ORF">E0Z10_g1972</name>
</gene>
<organism evidence="2 3">
    <name type="scientific">Xylaria hypoxylon</name>
    <dbReference type="NCBI Taxonomy" id="37992"/>
    <lineage>
        <taxon>Eukaryota</taxon>
        <taxon>Fungi</taxon>
        <taxon>Dikarya</taxon>
        <taxon>Ascomycota</taxon>
        <taxon>Pezizomycotina</taxon>
        <taxon>Sordariomycetes</taxon>
        <taxon>Xylariomycetidae</taxon>
        <taxon>Xylariales</taxon>
        <taxon>Xylariaceae</taxon>
        <taxon>Xylaria</taxon>
    </lineage>
</organism>
<evidence type="ECO:0000313" key="3">
    <source>
        <dbReference type="Proteomes" id="UP000297716"/>
    </source>
</evidence>
<accession>A0A4Z0Z554</accession>
<dbReference type="InterPro" id="IPR014807">
    <property type="entry name" value="Coa1"/>
</dbReference>
<dbReference type="AlphaFoldDB" id="A0A4Z0Z554"/>
<protein>
    <recommendedName>
        <fullName evidence="4">DUF1783-domain-containing protein</fullName>
    </recommendedName>
</protein>
<dbReference type="PANTHER" id="PTHR28523">
    <property type="entry name" value="CYTOCHROME C OXIDASE ASSEMBLY FACTOR 1"/>
    <property type="match status" value="1"/>
</dbReference>
<reference evidence="2 3" key="1">
    <citation type="submission" date="2019-03" db="EMBL/GenBank/DDBJ databases">
        <title>Draft genome sequence of Xylaria hypoxylon DSM 108379, a ubiquitous saprotrophic-parasitic fungi on hardwood.</title>
        <authorList>
            <person name="Buettner E."/>
            <person name="Leonhardt S."/>
            <person name="Gebauer A.M."/>
            <person name="Liers C."/>
            <person name="Hofrichter M."/>
            <person name="Kellner H."/>
        </authorList>
    </citation>
    <scope>NUCLEOTIDE SEQUENCE [LARGE SCALE GENOMIC DNA]</scope>
    <source>
        <strain evidence="2 3">DSM 108379</strain>
    </source>
</reference>
<proteinExistence type="predicted"/>
<comment type="caution">
    <text evidence="2">The sequence shown here is derived from an EMBL/GenBank/DDBJ whole genome shotgun (WGS) entry which is preliminary data.</text>
</comment>
<dbReference type="GO" id="GO:0005743">
    <property type="term" value="C:mitochondrial inner membrane"/>
    <property type="evidence" value="ECO:0007669"/>
    <property type="project" value="TreeGrafter"/>
</dbReference>
<dbReference type="GO" id="GO:0033617">
    <property type="term" value="P:mitochondrial respiratory chain complex IV assembly"/>
    <property type="evidence" value="ECO:0007669"/>
    <property type="project" value="InterPro"/>
</dbReference>
<evidence type="ECO:0008006" key="4">
    <source>
        <dbReference type="Google" id="ProtNLM"/>
    </source>
</evidence>
<evidence type="ECO:0000256" key="1">
    <source>
        <dbReference type="SAM" id="MobiDB-lite"/>
    </source>
</evidence>
<name>A0A4Z0Z554_9PEZI</name>
<dbReference type="Proteomes" id="UP000297716">
    <property type="component" value="Unassembled WGS sequence"/>
</dbReference>
<keyword evidence="3" id="KW-1185">Reference proteome</keyword>
<feature type="region of interest" description="Disordered" evidence="1">
    <location>
        <begin position="1"/>
        <end position="24"/>
    </location>
</feature>
<feature type="compositionally biased region" description="Basic and acidic residues" evidence="1">
    <location>
        <begin position="1"/>
        <end position="12"/>
    </location>
</feature>
<sequence length="236" mass="26985">MIARSRCERPNSTEESTPLAKEPQCFYHEEHSPKADISISPETRRWAANGETTRPGAAEVICDVYLILYHQPTDLISSRIDTEEFRWMRTFPIFLALIAFSSVAIFNYQKLTSPVVASTLYALRTNKKARELLGDEIYFKHQIPWISGEMNQMRGRIDITFSVKGTRSTAIMRFASVRPSARAMFETTEWSLVTPDGTRIDLLDGGDPFKSIAGYSMDEEEREEALDTRGFRQQIK</sequence>
<dbReference type="PANTHER" id="PTHR28523:SF1">
    <property type="entry name" value="CYTOCHROME C OXIDASE ASSEMBLY FACTOR 1"/>
    <property type="match status" value="1"/>
</dbReference>
<dbReference type="OrthoDB" id="2100652at2759"/>
<evidence type="ECO:0000313" key="2">
    <source>
        <dbReference type="EMBL" id="TGJ86821.1"/>
    </source>
</evidence>